<evidence type="ECO:0000256" key="6">
    <source>
        <dbReference type="ARBA" id="ARBA00023170"/>
    </source>
</evidence>
<keyword evidence="2 8" id="KW-1003">Cell membrane</keyword>
<dbReference type="GO" id="GO:0030424">
    <property type="term" value="C:axon"/>
    <property type="evidence" value="ECO:0007669"/>
    <property type="project" value="TreeGrafter"/>
</dbReference>
<name>A0A1I8Q9F6_STOCA</name>
<feature type="transmembrane region" description="Helical" evidence="8">
    <location>
        <begin position="304"/>
        <end position="326"/>
    </location>
</feature>
<keyword evidence="6 8" id="KW-0675">Receptor</keyword>
<dbReference type="PANTHER" id="PTHR21143:SF132">
    <property type="entry name" value="GUSTATORY AND PHEROMONE RECEPTOR 33A"/>
    <property type="match status" value="1"/>
</dbReference>
<comment type="function">
    <text evidence="8">Gustatory receptor which mediates acceptance or avoidance behavior, depending on its substrates.</text>
</comment>
<feature type="transmembrane region" description="Helical" evidence="8">
    <location>
        <begin position="160"/>
        <end position="186"/>
    </location>
</feature>
<evidence type="ECO:0000256" key="4">
    <source>
        <dbReference type="ARBA" id="ARBA00022989"/>
    </source>
</evidence>
<dbReference type="GO" id="GO:0005886">
    <property type="term" value="C:plasma membrane"/>
    <property type="evidence" value="ECO:0007669"/>
    <property type="project" value="UniProtKB-SubCell"/>
</dbReference>
<accession>A0A1I8Q9F6</accession>
<reference evidence="9" key="1">
    <citation type="submission" date="2020-05" db="UniProtKB">
        <authorList>
            <consortium name="EnsemblMetazoa"/>
        </authorList>
    </citation>
    <scope>IDENTIFICATION</scope>
    <source>
        <strain evidence="9">USDA</strain>
    </source>
</reference>
<dbReference type="EnsemblMetazoa" id="SCAU015118-RA">
    <property type="protein sequence ID" value="SCAU015118-PA"/>
    <property type="gene ID" value="SCAU015118"/>
</dbReference>
<keyword evidence="4 8" id="KW-1133">Transmembrane helix</keyword>
<dbReference type="GO" id="GO:0030425">
    <property type="term" value="C:dendrite"/>
    <property type="evidence" value="ECO:0007669"/>
    <property type="project" value="TreeGrafter"/>
</dbReference>
<dbReference type="GO" id="GO:0050909">
    <property type="term" value="P:sensory perception of taste"/>
    <property type="evidence" value="ECO:0007669"/>
    <property type="project" value="InterPro"/>
</dbReference>
<dbReference type="Pfam" id="PF08395">
    <property type="entry name" value="7tm_7"/>
    <property type="match status" value="1"/>
</dbReference>
<keyword evidence="10" id="KW-1185">Reference proteome</keyword>
<evidence type="ECO:0000256" key="8">
    <source>
        <dbReference type="RuleBase" id="RU363108"/>
    </source>
</evidence>
<evidence type="ECO:0000313" key="10">
    <source>
        <dbReference type="Proteomes" id="UP000095300"/>
    </source>
</evidence>
<feature type="transmembrane region" description="Helical" evidence="8">
    <location>
        <begin position="67"/>
        <end position="88"/>
    </location>
</feature>
<comment type="similarity">
    <text evidence="8">Belongs to the insect chemoreceptor superfamily. Gustatory receptor (GR) family.</text>
</comment>
<dbReference type="PANTHER" id="PTHR21143">
    <property type="entry name" value="INVERTEBRATE GUSTATORY RECEPTOR"/>
    <property type="match status" value="1"/>
</dbReference>
<feature type="transmembrane region" description="Helical" evidence="8">
    <location>
        <begin position="332"/>
        <end position="355"/>
    </location>
</feature>
<evidence type="ECO:0000256" key="2">
    <source>
        <dbReference type="ARBA" id="ARBA00022475"/>
    </source>
</evidence>
<dbReference type="InterPro" id="IPR013604">
    <property type="entry name" value="7TM_chemorcpt"/>
</dbReference>
<evidence type="ECO:0000256" key="5">
    <source>
        <dbReference type="ARBA" id="ARBA00023136"/>
    </source>
</evidence>
<organism evidence="9 10">
    <name type="scientific">Stomoxys calcitrans</name>
    <name type="common">Stable fly</name>
    <name type="synonym">Conops calcitrans</name>
    <dbReference type="NCBI Taxonomy" id="35570"/>
    <lineage>
        <taxon>Eukaryota</taxon>
        <taxon>Metazoa</taxon>
        <taxon>Ecdysozoa</taxon>
        <taxon>Arthropoda</taxon>
        <taxon>Hexapoda</taxon>
        <taxon>Insecta</taxon>
        <taxon>Pterygota</taxon>
        <taxon>Neoptera</taxon>
        <taxon>Endopterygota</taxon>
        <taxon>Diptera</taxon>
        <taxon>Brachycera</taxon>
        <taxon>Muscomorpha</taxon>
        <taxon>Muscoidea</taxon>
        <taxon>Muscidae</taxon>
        <taxon>Stomoxys</taxon>
    </lineage>
</organism>
<dbReference type="GO" id="GO:0007635">
    <property type="term" value="P:chemosensory behavior"/>
    <property type="evidence" value="ECO:0007669"/>
    <property type="project" value="TreeGrafter"/>
</dbReference>
<sequence length="451" mass="52231">MGFLEEAPGTLLYGVMPYERLNPRSNLFHYLQMYIIPILYLICYGLINLGPFGIYQQISCDSVCRLGNSLLIHLGCFLYISMHALNLWRRKKFFMVFQRSLQDIDDCLQKCAEVGVAKKEKKSNRKKICIFYSTWIVVIGLFAASMLFDINELVYYYHEYFFISLMVSNFPYSAASIMLGQFIYFVSEISQRFQRLNELFERISYESDSKHAPLMIFNVEIGTKKDMPANQELRHRHFAENMATINEDNDDPNDDMDRFYDTEIVPDEGPTSESNMPKLFELHDKILSLSVLTNAEYGPQCVPFMAVCFVITIFGIFLLTKVYFIVGGKSRLLDYVILLFLVWSVITMAVAYMVLRLCSNANSFSKQSAMIVHEIMQKKPAFMLGNDLYYNKMKSFTLQFLHWEGYFQFNGIGLFTLDYTFIFSTVSAATSYLIVLLQFDMSAILKSEGLL</sequence>
<gene>
    <name evidence="9" type="primary">106088892</name>
</gene>
<dbReference type="AlphaFoldDB" id="A0A1I8Q9F6"/>
<keyword evidence="7 8" id="KW-0807">Transducer</keyword>
<dbReference type="STRING" id="35570.A0A1I8Q9F6"/>
<dbReference type="GO" id="GO:0008049">
    <property type="term" value="P:male courtship behavior"/>
    <property type="evidence" value="ECO:0007669"/>
    <property type="project" value="TreeGrafter"/>
</dbReference>
<keyword evidence="5 8" id="KW-0472">Membrane</keyword>
<dbReference type="OrthoDB" id="7789982at2759"/>
<evidence type="ECO:0000313" key="9">
    <source>
        <dbReference type="EnsemblMetazoa" id="SCAU015118-PA"/>
    </source>
</evidence>
<feature type="transmembrane region" description="Helical" evidence="8">
    <location>
        <begin position="128"/>
        <end position="148"/>
    </location>
</feature>
<comment type="caution">
    <text evidence="8">Lacks conserved residue(s) required for the propagation of feature annotation.</text>
</comment>
<dbReference type="GO" id="GO:0007165">
    <property type="term" value="P:signal transduction"/>
    <property type="evidence" value="ECO:0007669"/>
    <property type="project" value="UniProtKB-KW"/>
</dbReference>
<evidence type="ECO:0000256" key="1">
    <source>
        <dbReference type="ARBA" id="ARBA00004651"/>
    </source>
</evidence>
<dbReference type="GO" id="GO:0043025">
    <property type="term" value="C:neuronal cell body"/>
    <property type="evidence" value="ECO:0007669"/>
    <property type="project" value="TreeGrafter"/>
</dbReference>
<feature type="transmembrane region" description="Helical" evidence="8">
    <location>
        <begin position="27"/>
        <end position="47"/>
    </location>
</feature>
<evidence type="ECO:0000256" key="3">
    <source>
        <dbReference type="ARBA" id="ARBA00022692"/>
    </source>
</evidence>
<dbReference type="VEuPathDB" id="VectorBase:SCAU015118"/>
<protein>
    <recommendedName>
        <fullName evidence="8">Gustatory receptor</fullName>
    </recommendedName>
</protein>
<evidence type="ECO:0000256" key="7">
    <source>
        <dbReference type="ARBA" id="ARBA00023224"/>
    </source>
</evidence>
<proteinExistence type="inferred from homology"/>
<dbReference type="Proteomes" id="UP000095300">
    <property type="component" value="Unassembled WGS sequence"/>
</dbReference>
<comment type="subcellular location">
    <subcellularLocation>
        <location evidence="1 8">Cell membrane</location>
        <topology evidence="1 8">Multi-pass membrane protein</topology>
    </subcellularLocation>
</comment>
<keyword evidence="3 8" id="KW-0812">Transmembrane</keyword>